<dbReference type="InterPro" id="IPR008964">
    <property type="entry name" value="Invasin/intimin_cell_adhesion"/>
</dbReference>
<dbReference type="Pfam" id="PF18565">
    <property type="entry name" value="Glyco_hydro2_C5"/>
    <property type="match status" value="1"/>
</dbReference>
<dbReference type="SUPFAM" id="SSF49373">
    <property type="entry name" value="Invasin/intimin cell-adhesion fragments"/>
    <property type="match status" value="1"/>
</dbReference>
<sequence length="839" mass="94588">MKRLVASALTLGCALSLPFLSLPLSGQRTVERLEKGWRFTRVDDPKASTEGYNDSKWSRVVVPHDWAIYGPFSFDNDKQHLAITQDGQKEAMEHAGRTGGLPFVGVGWYRRTLSIPEDLGQRRVVLRFDGAMSHARVYVNGHEAGYWPYGYNSFHLDVTPYVRPGKDNTLAVRLENKHESSRWYPGAGLYRNVYMVITDPVHVPTWGTQIKTPVVREDFAYVDVETKLAGLKTLGNKVLTIKTHILTPLGTKIASKSVETKASFWAKDSILRSGFEVRRPLLWDIGHPFLYKYVVELSSGGKLLDRDTTTFGIRSIELKAGDGFYLNGRKIKFQGACLHHDLGPLGAAVNEAAMRRQIRLMQDMGVNAIRTSHNMPAPEFVRLCDEMGMPLMAESFDSWAQPKVPNGYNLDFNEWHERDLVNLIHQYRNSPSVIMWSIGNEVPEQPSAEGAKLAYRLQQICHREDPTRPVTNGMDNPKAVLKTGMAATLDIPGFNYRPFLYDTAHRVLPQGFLLGSETCSTVSSRGVYKFPVVRKSMAKYPDHQSSSYDVEHCGWSNLPEDDFIRQEDHSWSMGEFIWTGIDYLGEPTPYYSDWPSHSSLFGAVDLAGIPKDRFYLYRSHWNKTSPTLHILPHWTWPDRVGEVTPIFVYTSYPEAELFINGKSQGRQRKDRSITIDATENAESFKNFTRQKRYRLMWMDTKYEPGEVKVVAYNDAGEVAEEKVIRTAGKPHHLELVADRTTLTADGRDIAFVTVHVVDKDGNLIPDDARLLNFRVTGAATFRAAASGNPASLDAFHLPRHHAFSGQLVTLVQSSEQSGEAVLHVSAKGLPTATLRLQIK</sequence>
<dbReference type="Pfam" id="PF00703">
    <property type="entry name" value="Glyco_hydro_2"/>
    <property type="match status" value="1"/>
</dbReference>
<dbReference type="RefSeq" id="WP_005467977.1">
    <property type="nucleotide sequence ID" value="NZ_KB291034.1"/>
</dbReference>
<dbReference type="Pfam" id="PF16355">
    <property type="entry name" value="DUF4982"/>
    <property type="match status" value="1"/>
</dbReference>
<dbReference type="Proteomes" id="UP000010408">
    <property type="component" value="Unassembled WGS sequence"/>
</dbReference>
<keyword evidence="6" id="KW-0843">Virulence</keyword>
<protein>
    <submittedName>
        <fullName evidence="14">Glycosyl hydrolase family 2, sugar binding domain protein</fullName>
    </submittedName>
</protein>
<keyword evidence="3" id="KW-0645">Protease</keyword>
<feature type="domain" description="Glycoside hydrolase family 2 immunoglobulin-like beta-sandwich" evidence="9">
    <location>
        <begin position="208"/>
        <end position="314"/>
    </location>
</feature>
<dbReference type="eggNOG" id="COG3250">
    <property type="taxonomic scope" value="Bacteria"/>
</dbReference>
<comment type="caution">
    <text evidence="14">The sequence shown here is derived from an EMBL/GenBank/DDBJ whole genome shotgun (WGS) entry which is preliminary data.</text>
</comment>
<feature type="domain" description="Glycoside hydrolase family 2" evidence="13">
    <location>
        <begin position="733"/>
        <end position="834"/>
    </location>
</feature>
<feature type="signal peptide" evidence="8">
    <location>
        <begin position="1"/>
        <end position="21"/>
    </location>
</feature>
<dbReference type="InterPro" id="IPR017853">
    <property type="entry name" value="GH"/>
</dbReference>
<dbReference type="InterPro" id="IPR006102">
    <property type="entry name" value="Ig-like_GH2"/>
</dbReference>
<comment type="similarity">
    <text evidence="1">Belongs to the peptidase C25 family.</text>
</comment>
<dbReference type="SUPFAM" id="SSF49303">
    <property type="entry name" value="beta-Galactosidase/glucuronidase domain"/>
    <property type="match status" value="1"/>
</dbReference>
<dbReference type="InterPro" id="IPR006103">
    <property type="entry name" value="Glyco_hydro_2_cat"/>
</dbReference>
<evidence type="ECO:0000256" key="4">
    <source>
        <dbReference type="ARBA" id="ARBA00022801"/>
    </source>
</evidence>
<dbReference type="InterPro" id="IPR051913">
    <property type="entry name" value="GH2_Domain-Containing"/>
</dbReference>
<dbReference type="GO" id="GO:0008234">
    <property type="term" value="F:cysteine-type peptidase activity"/>
    <property type="evidence" value="ECO:0007669"/>
    <property type="project" value="UniProtKB-KW"/>
</dbReference>
<dbReference type="GO" id="GO:0006508">
    <property type="term" value="P:proteolysis"/>
    <property type="evidence" value="ECO:0007669"/>
    <property type="project" value="UniProtKB-KW"/>
</dbReference>
<dbReference type="PRINTS" id="PR00132">
    <property type="entry name" value="GLHYDRLASE2"/>
</dbReference>
<evidence type="ECO:0000256" key="3">
    <source>
        <dbReference type="ARBA" id="ARBA00022670"/>
    </source>
</evidence>
<dbReference type="SUPFAM" id="SSF49785">
    <property type="entry name" value="Galactose-binding domain-like"/>
    <property type="match status" value="1"/>
</dbReference>
<evidence type="ECO:0000259" key="11">
    <source>
        <dbReference type="Pfam" id="PF02837"/>
    </source>
</evidence>
<accession>L1NJ25</accession>
<feature type="chain" id="PRO_5003954686" evidence="8">
    <location>
        <begin position="22"/>
        <end position="839"/>
    </location>
</feature>
<name>L1NJ25_9PORP</name>
<evidence type="ECO:0000259" key="10">
    <source>
        <dbReference type="Pfam" id="PF02836"/>
    </source>
</evidence>
<dbReference type="InterPro" id="IPR032311">
    <property type="entry name" value="DUF4982"/>
</dbReference>
<comment type="similarity">
    <text evidence="2">Belongs to the glycosyl hydrolase 2 family.</text>
</comment>
<evidence type="ECO:0000256" key="1">
    <source>
        <dbReference type="ARBA" id="ARBA00006067"/>
    </source>
</evidence>
<proteinExistence type="inferred from homology"/>
<evidence type="ECO:0000256" key="5">
    <source>
        <dbReference type="ARBA" id="ARBA00022807"/>
    </source>
</evidence>
<dbReference type="PATRIC" id="fig|1127696.3.peg.25"/>
<keyword evidence="5" id="KW-0788">Thiol protease</keyword>
<dbReference type="SUPFAM" id="SSF51445">
    <property type="entry name" value="(Trans)glycosidases"/>
    <property type="match status" value="1"/>
</dbReference>
<dbReference type="GO" id="GO:0004553">
    <property type="term" value="F:hydrolase activity, hydrolyzing O-glycosyl compounds"/>
    <property type="evidence" value="ECO:0007669"/>
    <property type="project" value="InterPro"/>
</dbReference>
<dbReference type="Gene3D" id="2.60.40.10">
    <property type="entry name" value="Immunoglobulins"/>
    <property type="match status" value="3"/>
</dbReference>
<dbReference type="EMBL" id="AMEQ01000002">
    <property type="protein sequence ID" value="EKY03363.1"/>
    <property type="molecule type" value="Genomic_DNA"/>
</dbReference>
<dbReference type="Pfam" id="PF02837">
    <property type="entry name" value="Glyco_hydro_2_N"/>
    <property type="match status" value="1"/>
</dbReference>
<evidence type="ECO:0000256" key="8">
    <source>
        <dbReference type="SAM" id="SignalP"/>
    </source>
</evidence>
<dbReference type="PANTHER" id="PTHR42732">
    <property type="entry name" value="BETA-GALACTOSIDASE"/>
    <property type="match status" value="1"/>
</dbReference>
<dbReference type="Pfam" id="PF02836">
    <property type="entry name" value="Glyco_hydro_2_C"/>
    <property type="match status" value="1"/>
</dbReference>
<keyword evidence="8" id="KW-0732">Signal</keyword>
<dbReference type="InterPro" id="IPR036156">
    <property type="entry name" value="Beta-gal/glucu_dom_sf"/>
</dbReference>
<dbReference type="GO" id="GO:0005975">
    <property type="term" value="P:carbohydrate metabolic process"/>
    <property type="evidence" value="ECO:0007669"/>
    <property type="project" value="InterPro"/>
</dbReference>
<dbReference type="InterPro" id="IPR013783">
    <property type="entry name" value="Ig-like_fold"/>
</dbReference>
<keyword evidence="4 14" id="KW-0378">Hydrolase</keyword>
<dbReference type="InterPro" id="IPR006104">
    <property type="entry name" value="Glyco_hydro_2_N"/>
</dbReference>
<dbReference type="AlphaFoldDB" id="L1NJ25"/>
<reference evidence="14 15" key="1">
    <citation type="submission" date="2012-05" db="EMBL/GenBank/DDBJ databases">
        <authorList>
            <person name="Weinstock G."/>
            <person name="Sodergren E."/>
            <person name="Lobos E.A."/>
            <person name="Fulton L."/>
            <person name="Fulton R."/>
            <person name="Courtney L."/>
            <person name="Fronick C."/>
            <person name="O'Laughlin M."/>
            <person name="Godfrey J."/>
            <person name="Wilson R.M."/>
            <person name="Miner T."/>
            <person name="Farmer C."/>
            <person name="Delehaunty K."/>
            <person name="Cordes M."/>
            <person name="Minx P."/>
            <person name="Tomlinson C."/>
            <person name="Chen J."/>
            <person name="Wollam A."/>
            <person name="Pepin K.H."/>
            <person name="Bhonagiri V."/>
            <person name="Zhang X."/>
            <person name="Suruliraj S."/>
            <person name="Warren W."/>
            <person name="Mitreva M."/>
            <person name="Mardis E.R."/>
            <person name="Wilson R.K."/>
        </authorList>
    </citation>
    <scope>NUCLEOTIDE SEQUENCE [LARGE SCALE GENOMIC DNA]</scope>
    <source>
        <strain evidence="14 15">F0037</strain>
    </source>
</reference>
<keyword evidence="7" id="KW-0326">Glycosidase</keyword>
<feature type="domain" description="Glycoside hydrolase family 2 catalytic" evidence="10">
    <location>
        <begin position="322"/>
        <end position="475"/>
    </location>
</feature>
<dbReference type="InterPro" id="IPR040605">
    <property type="entry name" value="Glyco_hydro2_dom5"/>
</dbReference>
<evidence type="ECO:0000259" key="12">
    <source>
        <dbReference type="Pfam" id="PF16355"/>
    </source>
</evidence>
<dbReference type="HOGENOM" id="CLU_006501_0_2_10"/>
<feature type="domain" description="Glycosyl hydrolases family 2 sugar binding" evidence="11">
    <location>
        <begin position="31"/>
        <end position="192"/>
    </location>
</feature>
<dbReference type="Gene3D" id="3.20.20.80">
    <property type="entry name" value="Glycosidases"/>
    <property type="match status" value="1"/>
</dbReference>
<evidence type="ECO:0000256" key="2">
    <source>
        <dbReference type="ARBA" id="ARBA00007401"/>
    </source>
</evidence>
<dbReference type="STRING" id="1127696.HMPREF9134_00029"/>
<dbReference type="Gene3D" id="2.60.120.260">
    <property type="entry name" value="Galactose-binding domain-like"/>
    <property type="match status" value="1"/>
</dbReference>
<evidence type="ECO:0000259" key="13">
    <source>
        <dbReference type="Pfam" id="PF18565"/>
    </source>
</evidence>
<evidence type="ECO:0000313" key="14">
    <source>
        <dbReference type="EMBL" id="EKY03363.1"/>
    </source>
</evidence>
<dbReference type="InterPro" id="IPR006101">
    <property type="entry name" value="Glyco_hydro_2"/>
</dbReference>
<organism evidence="14 15">
    <name type="scientific">Porphyromonas catoniae F0037</name>
    <dbReference type="NCBI Taxonomy" id="1127696"/>
    <lineage>
        <taxon>Bacteria</taxon>
        <taxon>Pseudomonadati</taxon>
        <taxon>Bacteroidota</taxon>
        <taxon>Bacteroidia</taxon>
        <taxon>Bacteroidales</taxon>
        <taxon>Porphyromonadaceae</taxon>
        <taxon>Porphyromonas</taxon>
    </lineage>
</organism>
<evidence type="ECO:0000313" key="15">
    <source>
        <dbReference type="Proteomes" id="UP000010408"/>
    </source>
</evidence>
<evidence type="ECO:0000256" key="6">
    <source>
        <dbReference type="ARBA" id="ARBA00023026"/>
    </source>
</evidence>
<evidence type="ECO:0000256" key="7">
    <source>
        <dbReference type="ARBA" id="ARBA00023295"/>
    </source>
</evidence>
<evidence type="ECO:0000259" key="9">
    <source>
        <dbReference type="Pfam" id="PF00703"/>
    </source>
</evidence>
<feature type="domain" description="DUF4982" evidence="12">
    <location>
        <begin position="641"/>
        <end position="718"/>
    </location>
</feature>
<gene>
    <name evidence="14" type="ORF">HMPREF9134_00029</name>
</gene>
<dbReference type="PANTHER" id="PTHR42732:SF1">
    <property type="entry name" value="BETA-MANNOSIDASE"/>
    <property type="match status" value="1"/>
</dbReference>
<dbReference type="InterPro" id="IPR008979">
    <property type="entry name" value="Galactose-bd-like_sf"/>
</dbReference>